<comment type="similarity">
    <text evidence="2 15">Belongs to the phenylalanyl-tRNA synthetase beta subunit family. Type 1 subfamily.</text>
</comment>
<dbReference type="HAMAP" id="MF_00283">
    <property type="entry name" value="Phe_tRNA_synth_beta1"/>
    <property type="match status" value="1"/>
</dbReference>
<dbReference type="InterPro" id="IPR045060">
    <property type="entry name" value="Phe-tRNA-ligase_IIc_bsu"/>
</dbReference>
<feature type="binding site" evidence="15">
    <location>
        <position position="460"/>
    </location>
    <ligand>
        <name>Mg(2+)</name>
        <dbReference type="ChEBI" id="CHEBI:18420"/>
        <note>shared with alpha subunit</note>
    </ligand>
</feature>
<evidence type="ECO:0000256" key="15">
    <source>
        <dbReference type="HAMAP-Rule" id="MF_00283"/>
    </source>
</evidence>
<feature type="binding site" evidence="15">
    <location>
        <position position="463"/>
    </location>
    <ligand>
        <name>Mg(2+)</name>
        <dbReference type="ChEBI" id="CHEBI:18420"/>
        <note>shared with alpha subunit</note>
    </ligand>
</feature>
<sequence>MKIVLSWLENFIAITPGTSLQTIEAALIQLGHEVDAITTSGQSFDNVVIGKVISREQHPNADKLGVCMVDAGEGSLRQIVCGAPNARAGITVAVAMPGAVLPGDFEIKISKIRDVESKGMLCSQRELGMGNEHNGIWEIEDANAVVGAPLNSILPAPETVLEVSLTPNRGDCFSHLGIARELAAMGLGTLKPLPQLTDGQSAPSIKAVTTTENCPKFNLLEITGIKNVQSPAHIRAQLEAAGLRPKNALVDATNYVMLALGQPAHAYDAKKLNGTTLTAAAAKGGEVFEGLNDVKLTLGEGDVIITDEAGIVGLGGILGGAGSAVSDDTTDIVLEAAWFNPVRIALSGQLHQLHTDARQRFERGVDPELGTYALRYCAQLIADWAGGTISTTVSAGAGAAKTQAIAYDTGFFSRYIGMDVAADKQIEVLEDLGFKIQQLSATELSVTPPSYRTYMTTPEDLTEEVLRVIGYENVAPVLPHGIGGQFEVNGAAITLDRLARRACAASGFLESMTYSFIGDDTAKKFANGAQLLSLANPLAQTDMTTMRPSLLPGLLNAASKNFANSDATPRLAEVGKVFLVQKGKLTESLMAAGVLVATGARNWKGPEDKPDTFTAKAAALQVLSILGAPTESATVTATAPAHYHPGRSGTLAVGPFVLATFGELHPALTKSYGFPASAGPVAMFELHLEPMLKLQSKARPWSASPYPPVQRDLAFLLPKTVTAQQVTGAIQATKQPLLKSVEVFDHYIGDRIEADKQSLAVSLTLQSADKTLTEADITGVVQSAVEAVQSKLNGTLRT</sequence>
<dbReference type="Gene3D" id="3.30.56.10">
    <property type="match status" value="2"/>
</dbReference>
<keyword evidence="13 15" id="KW-0030">Aminoacyl-tRNA synthetase</keyword>
<proteinExistence type="inferred from homology"/>
<dbReference type="SUPFAM" id="SSF56037">
    <property type="entry name" value="PheT/TilS domain"/>
    <property type="match status" value="1"/>
</dbReference>
<comment type="subunit">
    <text evidence="3 15">Tetramer of two alpha and two beta subunits.</text>
</comment>
<dbReference type="SMART" id="SM00873">
    <property type="entry name" value="B3_4"/>
    <property type="match status" value="1"/>
</dbReference>
<dbReference type="GO" id="GO:0006432">
    <property type="term" value="P:phenylalanyl-tRNA aminoacylation"/>
    <property type="evidence" value="ECO:0007669"/>
    <property type="project" value="UniProtKB-UniRule"/>
</dbReference>
<gene>
    <name evidence="15" type="primary">pheT</name>
    <name evidence="20" type="ORF">DI628_04925</name>
</gene>
<dbReference type="PANTHER" id="PTHR10947">
    <property type="entry name" value="PHENYLALANYL-TRNA SYNTHETASE BETA CHAIN AND LEUCINE-RICH REPEAT-CONTAINING PROTEIN 47"/>
    <property type="match status" value="1"/>
</dbReference>
<feature type="binding site" evidence="15">
    <location>
        <position position="464"/>
    </location>
    <ligand>
        <name>Mg(2+)</name>
        <dbReference type="ChEBI" id="CHEBI:18420"/>
        <note>shared with alpha subunit</note>
    </ligand>
</feature>
<evidence type="ECO:0000259" key="19">
    <source>
        <dbReference type="PROSITE" id="PS51483"/>
    </source>
</evidence>
<dbReference type="NCBIfam" id="TIGR00472">
    <property type="entry name" value="pheT_bact"/>
    <property type="match status" value="1"/>
</dbReference>
<evidence type="ECO:0000259" key="18">
    <source>
        <dbReference type="PROSITE" id="PS51447"/>
    </source>
</evidence>
<dbReference type="GO" id="GO:0009328">
    <property type="term" value="C:phenylalanine-tRNA ligase complex"/>
    <property type="evidence" value="ECO:0007669"/>
    <property type="project" value="TreeGrafter"/>
</dbReference>
<evidence type="ECO:0000313" key="21">
    <source>
        <dbReference type="Proteomes" id="UP000320948"/>
    </source>
</evidence>
<dbReference type="GO" id="GO:0000287">
    <property type="term" value="F:magnesium ion binding"/>
    <property type="evidence" value="ECO:0007669"/>
    <property type="project" value="UniProtKB-UniRule"/>
</dbReference>
<feature type="domain" description="TRNA-binding" evidence="17">
    <location>
        <begin position="41"/>
        <end position="151"/>
    </location>
</feature>
<dbReference type="InterPro" id="IPR012340">
    <property type="entry name" value="NA-bd_OB-fold"/>
</dbReference>
<evidence type="ECO:0000256" key="1">
    <source>
        <dbReference type="ARBA" id="ARBA00004496"/>
    </source>
</evidence>
<evidence type="ECO:0000256" key="2">
    <source>
        <dbReference type="ARBA" id="ARBA00008653"/>
    </source>
</evidence>
<dbReference type="SMART" id="SM00874">
    <property type="entry name" value="B5"/>
    <property type="match status" value="1"/>
</dbReference>
<dbReference type="Pfam" id="PF03483">
    <property type="entry name" value="B3_4"/>
    <property type="match status" value="1"/>
</dbReference>
<evidence type="ECO:0000256" key="14">
    <source>
        <dbReference type="ARBA" id="ARBA00049255"/>
    </source>
</evidence>
<evidence type="ECO:0000259" key="17">
    <source>
        <dbReference type="PROSITE" id="PS50886"/>
    </source>
</evidence>
<dbReference type="InterPro" id="IPR041616">
    <property type="entry name" value="PheRS_beta_core"/>
</dbReference>
<feature type="domain" description="B5" evidence="19">
    <location>
        <begin position="400"/>
        <end position="476"/>
    </location>
</feature>
<keyword evidence="7 15" id="KW-0479">Metal-binding</keyword>
<keyword evidence="8 15" id="KW-0547">Nucleotide-binding</keyword>
<keyword evidence="9 15" id="KW-0067">ATP-binding</keyword>
<dbReference type="CDD" id="cd02796">
    <property type="entry name" value="tRNA_bind_bactPheRS"/>
    <property type="match status" value="1"/>
</dbReference>
<dbReference type="Pfam" id="PF03147">
    <property type="entry name" value="FDX-ACB"/>
    <property type="match status" value="1"/>
</dbReference>
<feature type="domain" description="FDX-ACB" evidence="18">
    <location>
        <begin position="704"/>
        <end position="797"/>
    </location>
</feature>
<comment type="catalytic activity">
    <reaction evidence="14 15">
        <text>tRNA(Phe) + L-phenylalanine + ATP = L-phenylalanyl-tRNA(Phe) + AMP + diphosphate + H(+)</text>
        <dbReference type="Rhea" id="RHEA:19413"/>
        <dbReference type="Rhea" id="RHEA-COMP:9668"/>
        <dbReference type="Rhea" id="RHEA-COMP:9699"/>
        <dbReference type="ChEBI" id="CHEBI:15378"/>
        <dbReference type="ChEBI" id="CHEBI:30616"/>
        <dbReference type="ChEBI" id="CHEBI:33019"/>
        <dbReference type="ChEBI" id="CHEBI:58095"/>
        <dbReference type="ChEBI" id="CHEBI:78442"/>
        <dbReference type="ChEBI" id="CHEBI:78531"/>
        <dbReference type="ChEBI" id="CHEBI:456215"/>
        <dbReference type="EC" id="6.1.1.20"/>
    </reaction>
</comment>
<dbReference type="EMBL" id="VAFM01000001">
    <property type="protein sequence ID" value="TKW61968.1"/>
    <property type="molecule type" value="Genomic_DNA"/>
</dbReference>
<evidence type="ECO:0000256" key="11">
    <source>
        <dbReference type="ARBA" id="ARBA00022884"/>
    </source>
</evidence>
<dbReference type="CDD" id="cd00769">
    <property type="entry name" value="PheRS_beta_core"/>
    <property type="match status" value="1"/>
</dbReference>
<evidence type="ECO:0000256" key="7">
    <source>
        <dbReference type="ARBA" id="ARBA00022723"/>
    </source>
</evidence>
<comment type="cofactor">
    <cofactor evidence="15">
        <name>Mg(2+)</name>
        <dbReference type="ChEBI" id="CHEBI:18420"/>
    </cofactor>
    <text evidence="15">Binds 2 magnesium ions per tetramer.</text>
</comment>
<keyword evidence="10 15" id="KW-0460">Magnesium</keyword>
<dbReference type="Proteomes" id="UP000320948">
    <property type="component" value="Unassembled WGS sequence"/>
</dbReference>
<evidence type="ECO:0000256" key="12">
    <source>
        <dbReference type="ARBA" id="ARBA00022917"/>
    </source>
</evidence>
<dbReference type="InterPro" id="IPR036690">
    <property type="entry name" value="Fdx_antiC-bd_sf"/>
</dbReference>
<dbReference type="InterPro" id="IPR005121">
    <property type="entry name" value="Fdx_antiC-bd"/>
</dbReference>
<keyword evidence="11 16" id="KW-0694">RNA-binding</keyword>
<comment type="caution">
    <text evidence="15">Lacks conserved residue(s) required for the propagation of feature annotation.</text>
</comment>
<keyword evidence="6 15" id="KW-0436">Ligase</keyword>
<dbReference type="SMART" id="SM00896">
    <property type="entry name" value="FDX-ACB"/>
    <property type="match status" value="1"/>
</dbReference>
<dbReference type="InterPro" id="IPR020825">
    <property type="entry name" value="Phe-tRNA_synthase-like_B3/B4"/>
</dbReference>
<evidence type="ECO:0000256" key="3">
    <source>
        <dbReference type="ARBA" id="ARBA00011209"/>
    </source>
</evidence>
<dbReference type="AlphaFoldDB" id="A0A6N4RFM2"/>
<reference evidence="20 21" key="1">
    <citation type="journal article" date="2017" name="Nat. Commun.">
        <title>In situ click chemistry generation of cyclooxygenase-2 inhibitors.</title>
        <authorList>
            <person name="Bhardwaj A."/>
            <person name="Kaur J."/>
            <person name="Wuest M."/>
            <person name="Wuest F."/>
        </authorList>
    </citation>
    <scope>NUCLEOTIDE SEQUENCE [LARGE SCALE GENOMIC DNA]</scope>
    <source>
        <strain evidence="20">S2_018_000_R2_106</strain>
    </source>
</reference>
<dbReference type="SUPFAM" id="SSF50249">
    <property type="entry name" value="Nucleic acid-binding proteins"/>
    <property type="match status" value="1"/>
</dbReference>
<comment type="caution">
    <text evidence="20">The sequence shown here is derived from an EMBL/GenBank/DDBJ whole genome shotgun (WGS) entry which is preliminary data.</text>
</comment>
<dbReference type="Gene3D" id="3.30.930.10">
    <property type="entry name" value="Bira Bifunctional Protein, Domain 2"/>
    <property type="match status" value="1"/>
</dbReference>
<dbReference type="SUPFAM" id="SSF46955">
    <property type="entry name" value="Putative DNA-binding domain"/>
    <property type="match status" value="1"/>
</dbReference>
<evidence type="ECO:0000256" key="10">
    <source>
        <dbReference type="ARBA" id="ARBA00022842"/>
    </source>
</evidence>
<dbReference type="Pfam" id="PF03484">
    <property type="entry name" value="B5"/>
    <property type="match status" value="1"/>
</dbReference>
<organism evidence="20 21">
    <name type="scientific">Blastochloris viridis</name>
    <name type="common">Rhodopseudomonas viridis</name>
    <dbReference type="NCBI Taxonomy" id="1079"/>
    <lineage>
        <taxon>Bacteria</taxon>
        <taxon>Pseudomonadati</taxon>
        <taxon>Pseudomonadota</taxon>
        <taxon>Alphaproteobacteria</taxon>
        <taxon>Hyphomicrobiales</taxon>
        <taxon>Blastochloridaceae</taxon>
        <taxon>Blastochloris</taxon>
    </lineage>
</organism>
<dbReference type="InterPro" id="IPR045864">
    <property type="entry name" value="aa-tRNA-synth_II/BPL/LPL"/>
</dbReference>
<dbReference type="PANTHER" id="PTHR10947:SF0">
    <property type="entry name" value="PHENYLALANINE--TRNA LIGASE BETA SUBUNIT"/>
    <property type="match status" value="1"/>
</dbReference>
<evidence type="ECO:0000256" key="9">
    <source>
        <dbReference type="ARBA" id="ARBA00022840"/>
    </source>
</evidence>
<dbReference type="Gene3D" id="3.30.70.380">
    <property type="entry name" value="Ferrodoxin-fold anticodon-binding domain"/>
    <property type="match status" value="1"/>
</dbReference>
<evidence type="ECO:0000256" key="6">
    <source>
        <dbReference type="ARBA" id="ARBA00022598"/>
    </source>
</evidence>
<evidence type="ECO:0000256" key="4">
    <source>
        <dbReference type="ARBA" id="ARBA00022490"/>
    </source>
</evidence>
<dbReference type="InterPro" id="IPR005146">
    <property type="entry name" value="B3/B4_tRNA-bd"/>
</dbReference>
<dbReference type="InterPro" id="IPR005147">
    <property type="entry name" value="tRNA_synthase_B5-dom"/>
</dbReference>
<dbReference type="SUPFAM" id="SSF55681">
    <property type="entry name" value="Class II aaRS and biotin synthetases"/>
    <property type="match status" value="1"/>
</dbReference>
<evidence type="ECO:0000256" key="13">
    <source>
        <dbReference type="ARBA" id="ARBA00023146"/>
    </source>
</evidence>
<dbReference type="InterPro" id="IPR009061">
    <property type="entry name" value="DNA-bd_dom_put_sf"/>
</dbReference>
<dbReference type="EC" id="6.1.1.20" evidence="15"/>
<evidence type="ECO:0000256" key="16">
    <source>
        <dbReference type="PROSITE-ProRule" id="PRU00209"/>
    </source>
</evidence>
<dbReference type="Pfam" id="PF01588">
    <property type="entry name" value="tRNA_bind"/>
    <property type="match status" value="1"/>
</dbReference>
<keyword evidence="12 15" id="KW-0648">Protein biosynthesis</keyword>
<name>A0A6N4RFM2_BLAVI</name>
<evidence type="ECO:0000256" key="5">
    <source>
        <dbReference type="ARBA" id="ARBA00022555"/>
    </source>
</evidence>
<keyword evidence="5 16" id="KW-0820">tRNA-binding</keyword>
<evidence type="ECO:0000256" key="8">
    <source>
        <dbReference type="ARBA" id="ARBA00022741"/>
    </source>
</evidence>
<dbReference type="PROSITE" id="PS51483">
    <property type="entry name" value="B5"/>
    <property type="match status" value="1"/>
</dbReference>
<dbReference type="GO" id="GO:0004826">
    <property type="term" value="F:phenylalanine-tRNA ligase activity"/>
    <property type="evidence" value="ECO:0007669"/>
    <property type="project" value="UniProtKB-UniRule"/>
</dbReference>
<protein>
    <recommendedName>
        <fullName evidence="15">Phenylalanine--tRNA ligase beta subunit</fullName>
        <ecNumber evidence="15">6.1.1.20</ecNumber>
    </recommendedName>
    <alternativeName>
        <fullName evidence="15">Phenylalanyl-tRNA synthetase beta subunit</fullName>
        <shortName evidence="15">PheRS</shortName>
    </alternativeName>
</protein>
<dbReference type="SUPFAM" id="SSF54991">
    <property type="entry name" value="Anticodon-binding domain of PheRS"/>
    <property type="match status" value="1"/>
</dbReference>
<keyword evidence="4 15" id="KW-0963">Cytoplasm</keyword>
<dbReference type="InterPro" id="IPR033714">
    <property type="entry name" value="tRNA_bind_bactPheRS"/>
</dbReference>
<dbReference type="PROSITE" id="PS50886">
    <property type="entry name" value="TRBD"/>
    <property type="match status" value="1"/>
</dbReference>
<comment type="subcellular location">
    <subcellularLocation>
        <location evidence="1 15">Cytoplasm</location>
    </subcellularLocation>
</comment>
<dbReference type="Pfam" id="PF17759">
    <property type="entry name" value="tRNA_synthFbeta"/>
    <property type="match status" value="1"/>
</dbReference>
<dbReference type="InterPro" id="IPR002547">
    <property type="entry name" value="tRNA-bd_dom"/>
</dbReference>
<dbReference type="PROSITE" id="PS51447">
    <property type="entry name" value="FDX_ACB"/>
    <property type="match status" value="1"/>
</dbReference>
<dbReference type="NCBIfam" id="NF045760">
    <property type="entry name" value="YtpR"/>
    <property type="match status" value="1"/>
</dbReference>
<dbReference type="Gene3D" id="3.50.40.10">
    <property type="entry name" value="Phenylalanyl-trna Synthetase, Chain B, domain 3"/>
    <property type="match status" value="1"/>
</dbReference>
<dbReference type="InterPro" id="IPR004532">
    <property type="entry name" value="Phe-tRNA-ligase_IIc_bsu_bact"/>
</dbReference>
<dbReference type="GO" id="GO:0000049">
    <property type="term" value="F:tRNA binding"/>
    <property type="evidence" value="ECO:0007669"/>
    <property type="project" value="UniProtKB-UniRule"/>
</dbReference>
<accession>A0A6N4RFM2</accession>
<dbReference type="FunFam" id="3.30.70.380:FF:000001">
    <property type="entry name" value="Phenylalanine--tRNA ligase beta subunit"/>
    <property type="match status" value="1"/>
</dbReference>
<dbReference type="FunFam" id="2.40.50.140:FF:000045">
    <property type="entry name" value="Phenylalanine--tRNA ligase beta subunit"/>
    <property type="match status" value="1"/>
</dbReference>
<evidence type="ECO:0000313" key="20">
    <source>
        <dbReference type="EMBL" id="TKW61968.1"/>
    </source>
</evidence>
<dbReference type="Gene3D" id="2.40.50.140">
    <property type="entry name" value="Nucleic acid-binding proteins"/>
    <property type="match status" value="1"/>
</dbReference>
<dbReference type="GO" id="GO:0005524">
    <property type="term" value="F:ATP binding"/>
    <property type="evidence" value="ECO:0007669"/>
    <property type="project" value="UniProtKB-UniRule"/>
</dbReference>